<evidence type="ECO:0000313" key="1">
    <source>
        <dbReference type="EMBL" id="KAF8641865.1"/>
    </source>
</evidence>
<comment type="caution">
    <text evidence="1">The sequence shown here is derived from an EMBL/GenBank/DDBJ whole genome shotgun (WGS) entry which is preliminary data.</text>
</comment>
<name>A0A835DSQ3_9POAL</name>
<dbReference type="AlphaFoldDB" id="A0A835DSQ3"/>
<organism evidence="1 2">
    <name type="scientific">Digitaria exilis</name>
    <dbReference type="NCBI Taxonomy" id="1010633"/>
    <lineage>
        <taxon>Eukaryota</taxon>
        <taxon>Viridiplantae</taxon>
        <taxon>Streptophyta</taxon>
        <taxon>Embryophyta</taxon>
        <taxon>Tracheophyta</taxon>
        <taxon>Spermatophyta</taxon>
        <taxon>Magnoliopsida</taxon>
        <taxon>Liliopsida</taxon>
        <taxon>Poales</taxon>
        <taxon>Poaceae</taxon>
        <taxon>PACMAD clade</taxon>
        <taxon>Panicoideae</taxon>
        <taxon>Panicodae</taxon>
        <taxon>Paniceae</taxon>
        <taxon>Anthephorinae</taxon>
        <taxon>Digitaria</taxon>
    </lineage>
</organism>
<keyword evidence="2" id="KW-1185">Reference proteome</keyword>
<protein>
    <submittedName>
        <fullName evidence="1">Uncharacterized protein</fullName>
    </submittedName>
</protein>
<sequence>MTPRNTPMKHFGISCLNSIITSMNFKTSMLENYHINTMDRDALAIWEGDIPPRGPTELSGHESARRRLLANSLGPPAGPLSVATYLCLRLSHHRCISANALGFVAFLGHPHVILLCNLSSPEERAASQALLLYMLVLPYATRRSTNATLHSRLSGENEEASRTETDHKSQLYVLYKSKQEIPDWQHKYKSIVAASTTLPCERESAQIEARIEAKIPNSTNSRLKEHIDCRGTHHLTLTNRVEADLAMPGRERGRHFSNQTTD</sequence>
<reference evidence="1" key="1">
    <citation type="submission" date="2020-07" db="EMBL/GenBank/DDBJ databases">
        <title>Genome sequence and genetic diversity analysis of an under-domesticated orphan crop, white fonio (Digitaria exilis).</title>
        <authorList>
            <person name="Bennetzen J.L."/>
            <person name="Chen S."/>
            <person name="Ma X."/>
            <person name="Wang X."/>
            <person name="Yssel A.E.J."/>
            <person name="Chaluvadi S.R."/>
            <person name="Johnson M."/>
            <person name="Gangashetty P."/>
            <person name="Hamidou F."/>
            <person name="Sanogo M.D."/>
            <person name="Zwaenepoel A."/>
            <person name="Wallace J."/>
            <person name="Van De Peer Y."/>
            <person name="Van Deynze A."/>
        </authorList>
    </citation>
    <scope>NUCLEOTIDE SEQUENCE</scope>
    <source>
        <tissue evidence="1">Leaves</tissue>
    </source>
</reference>
<dbReference type="Proteomes" id="UP000636709">
    <property type="component" value="Unassembled WGS sequence"/>
</dbReference>
<proteinExistence type="predicted"/>
<accession>A0A835DSQ3</accession>
<evidence type="ECO:0000313" key="2">
    <source>
        <dbReference type="Proteomes" id="UP000636709"/>
    </source>
</evidence>
<gene>
    <name evidence="1" type="ORF">HU200_067569</name>
</gene>
<dbReference type="EMBL" id="JACEFO010003304">
    <property type="protein sequence ID" value="KAF8641865.1"/>
    <property type="molecule type" value="Genomic_DNA"/>
</dbReference>